<evidence type="ECO:0000256" key="1">
    <source>
        <dbReference type="SAM" id="MobiDB-lite"/>
    </source>
</evidence>
<protein>
    <recommendedName>
        <fullName evidence="2">C2H2-type domain-containing protein</fullName>
    </recommendedName>
</protein>
<dbReference type="EMBL" id="OV725080">
    <property type="protein sequence ID" value="CAH1398407.1"/>
    <property type="molecule type" value="Genomic_DNA"/>
</dbReference>
<dbReference type="Proteomes" id="UP001152798">
    <property type="component" value="Chromosome 4"/>
</dbReference>
<keyword evidence="4" id="KW-1185">Reference proteome</keyword>
<dbReference type="PROSITE" id="PS00028">
    <property type="entry name" value="ZINC_FINGER_C2H2_1"/>
    <property type="match status" value="1"/>
</dbReference>
<dbReference type="AlphaFoldDB" id="A0A9P0HAI7"/>
<feature type="domain" description="C2H2-type" evidence="2">
    <location>
        <begin position="166"/>
        <end position="188"/>
    </location>
</feature>
<name>A0A9P0HAI7_NEZVI</name>
<organism evidence="3 4">
    <name type="scientific">Nezara viridula</name>
    <name type="common">Southern green stink bug</name>
    <name type="synonym">Cimex viridulus</name>
    <dbReference type="NCBI Taxonomy" id="85310"/>
    <lineage>
        <taxon>Eukaryota</taxon>
        <taxon>Metazoa</taxon>
        <taxon>Ecdysozoa</taxon>
        <taxon>Arthropoda</taxon>
        <taxon>Hexapoda</taxon>
        <taxon>Insecta</taxon>
        <taxon>Pterygota</taxon>
        <taxon>Neoptera</taxon>
        <taxon>Paraneoptera</taxon>
        <taxon>Hemiptera</taxon>
        <taxon>Heteroptera</taxon>
        <taxon>Panheteroptera</taxon>
        <taxon>Pentatomomorpha</taxon>
        <taxon>Pentatomoidea</taxon>
        <taxon>Pentatomidae</taxon>
        <taxon>Pentatominae</taxon>
        <taxon>Nezara</taxon>
    </lineage>
</organism>
<feature type="region of interest" description="Disordered" evidence="1">
    <location>
        <begin position="114"/>
        <end position="137"/>
    </location>
</feature>
<accession>A0A9P0HAI7</accession>
<evidence type="ECO:0000313" key="3">
    <source>
        <dbReference type="EMBL" id="CAH1398407.1"/>
    </source>
</evidence>
<feature type="compositionally biased region" description="Low complexity" evidence="1">
    <location>
        <begin position="116"/>
        <end position="128"/>
    </location>
</feature>
<gene>
    <name evidence="3" type="ORF">NEZAVI_LOCUS8062</name>
</gene>
<sequence>ILNFAILKIIYEEYSIEIRTQMTILFHRYLRFRIASHRFAEKRKHGRWMVVEMPFSLPPPQDVRTGFFTGNGERNAFFIRAFRKPSTLVGQEDYVPGEEIFTIKINDADTEEAVNSTESSTLKTSKATSTKDLKNHQEKSLKKSRLFEKAFHDSGSCKTIGEAFICPYCNIEFLVNLTFEKHDFLPIHLKSPK</sequence>
<evidence type="ECO:0000313" key="4">
    <source>
        <dbReference type="Proteomes" id="UP001152798"/>
    </source>
</evidence>
<dbReference type="InterPro" id="IPR013087">
    <property type="entry name" value="Znf_C2H2_type"/>
</dbReference>
<proteinExistence type="predicted"/>
<feature type="non-terminal residue" evidence="3">
    <location>
        <position position="1"/>
    </location>
</feature>
<reference evidence="3" key="1">
    <citation type="submission" date="2022-01" db="EMBL/GenBank/DDBJ databases">
        <authorList>
            <person name="King R."/>
        </authorList>
    </citation>
    <scope>NUCLEOTIDE SEQUENCE</scope>
</reference>
<evidence type="ECO:0000259" key="2">
    <source>
        <dbReference type="PROSITE" id="PS00028"/>
    </source>
</evidence>